<dbReference type="Proteomes" id="UP001141327">
    <property type="component" value="Unassembled WGS sequence"/>
</dbReference>
<evidence type="ECO:0000313" key="1">
    <source>
        <dbReference type="EMBL" id="KAJ4460343.1"/>
    </source>
</evidence>
<protein>
    <submittedName>
        <fullName evidence="1">Uncharacterized protein</fullName>
    </submittedName>
</protein>
<comment type="caution">
    <text evidence="1">The sequence shown here is derived from an EMBL/GenBank/DDBJ whole genome shotgun (WGS) entry which is preliminary data.</text>
</comment>
<keyword evidence="2" id="KW-1185">Reference proteome</keyword>
<evidence type="ECO:0000313" key="2">
    <source>
        <dbReference type="Proteomes" id="UP001141327"/>
    </source>
</evidence>
<sequence length="125" mass="13601">MLGSPGSRIARPPRTHEASQAVYHADCDALFTTIHDHPPMNATPPKPAAPVRLLLRPTDCEIGVISRYSGLFPVPTAIFMHLSPDLRLSPILDPRCYFSAVSPPYITPPHHPTVPYTRSTPGGCP</sequence>
<dbReference type="EMBL" id="JAPMOS010000013">
    <property type="protein sequence ID" value="KAJ4460343.1"/>
    <property type="molecule type" value="Genomic_DNA"/>
</dbReference>
<organism evidence="1 2">
    <name type="scientific">Paratrimastix pyriformis</name>
    <dbReference type="NCBI Taxonomy" id="342808"/>
    <lineage>
        <taxon>Eukaryota</taxon>
        <taxon>Metamonada</taxon>
        <taxon>Preaxostyla</taxon>
        <taxon>Paratrimastigidae</taxon>
        <taxon>Paratrimastix</taxon>
    </lineage>
</organism>
<proteinExistence type="predicted"/>
<reference evidence="1" key="1">
    <citation type="journal article" date="2022" name="bioRxiv">
        <title>Genomics of Preaxostyla Flagellates Illuminates Evolutionary Transitions and the Path Towards Mitochondrial Loss.</title>
        <authorList>
            <person name="Novak L.V.F."/>
            <person name="Treitli S.C."/>
            <person name="Pyrih J."/>
            <person name="Halakuc P."/>
            <person name="Pipaliya S.V."/>
            <person name="Vacek V."/>
            <person name="Brzon O."/>
            <person name="Soukal P."/>
            <person name="Eme L."/>
            <person name="Dacks J.B."/>
            <person name="Karnkowska A."/>
            <person name="Elias M."/>
            <person name="Hampl V."/>
        </authorList>
    </citation>
    <scope>NUCLEOTIDE SEQUENCE</scope>
    <source>
        <strain evidence="1">RCP-MX</strain>
    </source>
</reference>
<name>A0ABQ8UNG5_9EUKA</name>
<accession>A0ABQ8UNG5</accession>
<gene>
    <name evidence="1" type="ORF">PAPYR_3355</name>
</gene>